<evidence type="ECO:0000313" key="4">
    <source>
        <dbReference type="Proteomes" id="UP000323380"/>
    </source>
</evidence>
<evidence type="ECO:0000256" key="2">
    <source>
        <dbReference type="SAM" id="Phobius"/>
    </source>
</evidence>
<gene>
    <name evidence="3" type="ORF">FXF69_33430</name>
</gene>
<accession>A0A5D0NBR5</accession>
<evidence type="ECO:0000256" key="1">
    <source>
        <dbReference type="SAM" id="MobiDB-lite"/>
    </source>
</evidence>
<dbReference type="Pfam" id="PF17198">
    <property type="entry name" value="AveC_like"/>
    <property type="match status" value="1"/>
</dbReference>
<comment type="caution">
    <text evidence="3">The sequence shown here is derived from an EMBL/GenBank/DDBJ whole genome shotgun (WGS) entry which is preliminary data.</text>
</comment>
<dbReference type="AlphaFoldDB" id="A0A5D0NBR5"/>
<feature type="transmembrane region" description="Helical" evidence="2">
    <location>
        <begin position="262"/>
        <end position="284"/>
    </location>
</feature>
<feature type="transmembrane region" description="Helical" evidence="2">
    <location>
        <begin position="186"/>
        <end position="204"/>
    </location>
</feature>
<feature type="region of interest" description="Disordered" evidence="1">
    <location>
        <begin position="1"/>
        <end position="38"/>
    </location>
</feature>
<sequence>MRQPTSSPRSGEPSPRSGEPSPRSGGERRTRAHRPGAAARPVPALLAPVRRPPVLWAAFGTACVLFQAWVAVRWAADGNLHGYDFDGPMPAYLKVSTQVLQVIAIAVCAVMAAVCWRGSRAAGRITLSTALFTGYFLSFWSDPYSGAIHQTASDNLYGISYPTWGPYMPGWDGPTPQAQSLLENLGYPWVVIWIWIGMGIAHGLRTRRPGWSRARVCWLTAAAMFPIDIVLEHAYMRFGGYGYSRDLPHFTLFGGEWYQLPLYSPAIMTFCAVMPVVVMVLYAGPGREVWLLEGSLSLPRRIRPWVRLLAGVGFANACMLSLQLVVFLASLVSHPIDLPPWYGRPPA</sequence>
<dbReference type="Proteomes" id="UP000323380">
    <property type="component" value="Unassembled WGS sequence"/>
</dbReference>
<dbReference type="STRING" id="1220554.GCA_001552135_01027"/>
<feature type="transmembrane region" description="Helical" evidence="2">
    <location>
        <begin position="121"/>
        <end position="140"/>
    </location>
</feature>
<feature type="transmembrane region" description="Helical" evidence="2">
    <location>
        <begin position="95"/>
        <end position="114"/>
    </location>
</feature>
<keyword evidence="2" id="KW-1133">Transmembrane helix</keyword>
<dbReference type="EMBL" id="VSFG01000009">
    <property type="protein sequence ID" value="TYB41838.1"/>
    <property type="molecule type" value="Genomic_DNA"/>
</dbReference>
<feature type="transmembrane region" description="Helical" evidence="2">
    <location>
        <begin position="54"/>
        <end position="75"/>
    </location>
</feature>
<feature type="compositionally biased region" description="Low complexity" evidence="1">
    <location>
        <begin position="1"/>
        <end position="24"/>
    </location>
</feature>
<name>A0A5D0NBR5_9ACTN</name>
<proteinExistence type="predicted"/>
<protein>
    <submittedName>
        <fullName evidence="3">Spirocyclase, AveC family</fullName>
    </submittedName>
</protein>
<reference evidence="3 4" key="1">
    <citation type="submission" date="2019-08" db="EMBL/GenBank/DDBJ databases">
        <title>Actinomadura sp. nov. CYP1-5 isolated from mountain soil.</title>
        <authorList>
            <person name="Songsumanus A."/>
            <person name="Kuncharoen N."/>
            <person name="Kudo T."/>
            <person name="Yuki M."/>
            <person name="Igarashi Y."/>
            <person name="Tanasupawat S."/>
        </authorList>
    </citation>
    <scope>NUCLEOTIDE SEQUENCE [LARGE SCALE GENOMIC DNA]</scope>
    <source>
        <strain evidence="3 4">JCM 14158</strain>
    </source>
</reference>
<dbReference type="InterPro" id="IPR033459">
    <property type="entry name" value="AveC-like"/>
</dbReference>
<feature type="transmembrane region" description="Helical" evidence="2">
    <location>
        <begin position="305"/>
        <end position="332"/>
    </location>
</feature>
<organism evidence="3 4">
    <name type="scientific">Actinomadura chibensis</name>
    <dbReference type="NCBI Taxonomy" id="392828"/>
    <lineage>
        <taxon>Bacteria</taxon>
        <taxon>Bacillati</taxon>
        <taxon>Actinomycetota</taxon>
        <taxon>Actinomycetes</taxon>
        <taxon>Streptosporangiales</taxon>
        <taxon>Thermomonosporaceae</taxon>
        <taxon>Actinomadura</taxon>
    </lineage>
</organism>
<evidence type="ECO:0000313" key="3">
    <source>
        <dbReference type="EMBL" id="TYB41838.1"/>
    </source>
</evidence>
<feature type="transmembrane region" description="Helical" evidence="2">
    <location>
        <begin position="216"/>
        <end position="236"/>
    </location>
</feature>
<keyword evidence="4" id="KW-1185">Reference proteome</keyword>
<dbReference type="RefSeq" id="WP_067885883.1">
    <property type="nucleotide sequence ID" value="NZ_VSFG01000009.1"/>
</dbReference>
<keyword evidence="2" id="KW-0472">Membrane</keyword>
<keyword evidence="2" id="KW-0812">Transmembrane</keyword>